<keyword evidence="1" id="KW-0812">Transmembrane</keyword>
<reference evidence="2 3" key="1">
    <citation type="submission" date="2021-06" db="EMBL/GenBank/DDBJ databases">
        <title>Rhodobacteraceae bacterium strain HSP-20.</title>
        <authorList>
            <person name="Chen W.-M."/>
        </authorList>
    </citation>
    <scope>NUCLEOTIDE SEQUENCE [LARGE SCALE GENOMIC DNA]</scope>
    <source>
        <strain evidence="2 3">HSP-20</strain>
    </source>
</reference>
<keyword evidence="1" id="KW-0472">Membrane</keyword>
<feature type="transmembrane region" description="Helical" evidence="1">
    <location>
        <begin position="177"/>
        <end position="197"/>
    </location>
</feature>
<sequence length="579" mass="59595">MDILTRQRGGLALTGAGAGLALWALDLAAVRGAWPDRVQFGLAALLFTYFAALLAMAGPVTLRRAAVLAGPVAVVVAGLLSLAALRYETVTAFQMTGLPFVAAFAVGFLPLPFLIAQGAGGGWRDYPVLFTESWRMVVRAVAAWIFAGLVWGVVWLSDALLGIVGLGFIEALMEAGPLAAMLTGAALGLGSAVVIETAETAAPDLILRLLRMLALPVLAVTVLFLVALPLRGMSALPAGLSSAGILLAIAVAGVVLVSALVDRSDDEAVAGLWMGRVAQALAAVLPLPVALAVWALTERVGQHGWTPGRVFVAVVALAAAGYALLYLLAVLRGAGWRGRIRRANLVMAGVLVALSALWLTPLLDAEAISARSQLARYEDGRTEAAALDVAALGQWGRAGTAAIARLEELAAEPGHEGLARRLAGAAAGEAPAMGEAAEALLAELREVMPLQPEGATATRDMLLAAIPAVEVQTWIDACTTPLPGGDRPGCVFVVADLWTDRPGEEAVVLLREPSGFVRYEGLGLGDGGVERRSVAPVSGLLPDRAAGEQLIAALQDAPPAVTPAPLNMLKAGGGILLLP</sequence>
<evidence type="ECO:0000313" key="2">
    <source>
        <dbReference type="EMBL" id="MBU9699641.1"/>
    </source>
</evidence>
<organism evidence="2 3">
    <name type="scientific">Paragemmobacter amnigenus</name>
    <dbReference type="NCBI Taxonomy" id="2852097"/>
    <lineage>
        <taxon>Bacteria</taxon>
        <taxon>Pseudomonadati</taxon>
        <taxon>Pseudomonadota</taxon>
        <taxon>Alphaproteobacteria</taxon>
        <taxon>Rhodobacterales</taxon>
        <taxon>Paracoccaceae</taxon>
        <taxon>Paragemmobacter</taxon>
    </lineage>
</organism>
<feature type="transmembrane region" description="Helical" evidence="1">
    <location>
        <begin position="97"/>
        <end position="116"/>
    </location>
</feature>
<dbReference type="InterPro" id="IPR025291">
    <property type="entry name" value="DUF4153"/>
</dbReference>
<name>A0ABS6J7A4_9RHOB</name>
<feature type="transmembrane region" description="Helical" evidence="1">
    <location>
        <begin position="240"/>
        <end position="261"/>
    </location>
</feature>
<gene>
    <name evidence="2" type="ORF">GU927_017495</name>
</gene>
<dbReference type="EMBL" id="JAAATX020000013">
    <property type="protein sequence ID" value="MBU9699641.1"/>
    <property type="molecule type" value="Genomic_DNA"/>
</dbReference>
<accession>A0ABS6J7A4</accession>
<protein>
    <submittedName>
        <fullName evidence="2">DUF4153 domain-containing protein</fullName>
    </submittedName>
</protein>
<evidence type="ECO:0000313" key="3">
    <source>
        <dbReference type="Proteomes" id="UP000731907"/>
    </source>
</evidence>
<keyword evidence="3" id="KW-1185">Reference proteome</keyword>
<dbReference type="RefSeq" id="WP_161763750.1">
    <property type="nucleotide sequence ID" value="NZ_JAAATX020000013.1"/>
</dbReference>
<feature type="transmembrane region" description="Helical" evidence="1">
    <location>
        <begin position="40"/>
        <end position="58"/>
    </location>
</feature>
<keyword evidence="1" id="KW-1133">Transmembrane helix</keyword>
<dbReference type="Proteomes" id="UP000731907">
    <property type="component" value="Unassembled WGS sequence"/>
</dbReference>
<feature type="transmembrane region" description="Helical" evidence="1">
    <location>
        <begin position="137"/>
        <end position="157"/>
    </location>
</feature>
<feature type="transmembrane region" description="Helical" evidence="1">
    <location>
        <begin position="12"/>
        <end position="34"/>
    </location>
</feature>
<feature type="transmembrane region" description="Helical" evidence="1">
    <location>
        <begin position="65"/>
        <end position="85"/>
    </location>
</feature>
<proteinExistence type="predicted"/>
<dbReference type="Pfam" id="PF13687">
    <property type="entry name" value="DUF4153"/>
    <property type="match status" value="1"/>
</dbReference>
<feature type="transmembrane region" description="Helical" evidence="1">
    <location>
        <begin position="209"/>
        <end position="228"/>
    </location>
</feature>
<feature type="transmembrane region" description="Helical" evidence="1">
    <location>
        <begin position="308"/>
        <end position="331"/>
    </location>
</feature>
<feature type="transmembrane region" description="Helical" evidence="1">
    <location>
        <begin position="273"/>
        <end position="296"/>
    </location>
</feature>
<comment type="caution">
    <text evidence="2">The sequence shown here is derived from an EMBL/GenBank/DDBJ whole genome shotgun (WGS) entry which is preliminary data.</text>
</comment>
<evidence type="ECO:0000256" key="1">
    <source>
        <dbReference type="SAM" id="Phobius"/>
    </source>
</evidence>
<feature type="transmembrane region" description="Helical" evidence="1">
    <location>
        <begin position="343"/>
        <end position="363"/>
    </location>
</feature>